<organism evidence="1">
    <name type="scientific">viral metagenome</name>
    <dbReference type="NCBI Taxonomy" id="1070528"/>
    <lineage>
        <taxon>unclassified sequences</taxon>
        <taxon>metagenomes</taxon>
        <taxon>organismal metagenomes</taxon>
    </lineage>
</organism>
<reference evidence="1" key="1">
    <citation type="submission" date="2020-03" db="EMBL/GenBank/DDBJ databases">
        <title>The deep terrestrial virosphere.</title>
        <authorList>
            <person name="Holmfeldt K."/>
            <person name="Nilsson E."/>
            <person name="Simone D."/>
            <person name="Lopez-Fernandez M."/>
            <person name="Wu X."/>
            <person name="de Brujin I."/>
            <person name="Lundin D."/>
            <person name="Andersson A."/>
            <person name="Bertilsson S."/>
            <person name="Dopson M."/>
        </authorList>
    </citation>
    <scope>NUCLEOTIDE SEQUENCE</scope>
    <source>
        <strain evidence="2">MM415A00639</strain>
        <strain evidence="1">MM415B00913</strain>
    </source>
</reference>
<accession>A0A6M3IX11</accession>
<dbReference type="EMBL" id="MT141447">
    <property type="protein sequence ID" value="QJA61615.1"/>
    <property type="molecule type" value="Genomic_DNA"/>
</dbReference>
<dbReference type="AlphaFoldDB" id="A0A6M3IX11"/>
<sequence length="77" mass="8607">MATSERISYSAKGFVSGLTDVIAKAYNPDASIVEVPLMELANEGVYYFDYILKYKGTYTFIIDSVSNPWKVVKTLNV</sequence>
<evidence type="ECO:0000313" key="2">
    <source>
        <dbReference type="EMBL" id="QJA80829.1"/>
    </source>
</evidence>
<proteinExistence type="predicted"/>
<dbReference type="EMBL" id="MT142437">
    <property type="protein sequence ID" value="QJA80829.1"/>
    <property type="molecule type" value="Genomic_DNA"/>
</dbReference>
<gene>
    <name evidence="2" type="ORF">MM415A00639_0014</name>
    <name evidence="1" type="ORF">MM415B00913_0013</name>
</gene>
<name>A0A6M3IX11_9ZZZZ</name>
<evidence type="ECO:0000313" key="1">
    <source>
        <dbReference type="EMBL" id="QJA61615.1"/>
    </source>
</evidence>
<protein>
    <submittedName>
        <fullName evidence="1">Uncharacterized protein</fullName>
    </submittedName>
</protein>